<dbReference type="InterPro" id="IPR002931">
    <property type="entry name" value="Transglutaminase-like"/>
</dbReference>
<dbReference type="PANTHER" id="PTHR33490:SF12">
    <property type="entry name" value="BLL5557 PROTEIN"/>
    <property type="match status" value="1"/>
</dbReference>
<gene>
    <name evidence="2" type="ORF">EZ437_19430</name>
</gene>
<keyword evidence="3" id="KW-1185">Reference proteome</keyword>
<dbReference type="InterPro" id="IPR048930">
    <property type="entry name" value="Bact_transglu_N_2"/>
</dbReference>
<dbReference type="Pfam" id="PF01841">
    <property type="entry name" value="Transglut_core"/>
    <property type="match status" value="1"/>
</dbReference>
<feature type="domain" description="Transglutaminase-like" evidence="1">
    <location>
        <begin position="161"/>
        <end position="221"/>
    </location>
</feature>
<dbReference type="InterPro" id="IPR038765">
    <property type="entry name" value="Papain-like_cys_pep_sf"/>
</dbReference>
<organism evidence="2 3">
    <name type="scientific">Pedobacter psychroterrae</name>
    <dbReference type="NCBI Taxonomy" id="2530453"/>
    <lineage>
        <taxon>Bacteria</taxon>
        <taxon>Pseudomonadati</taxon>
        <taxon>Bacteroidota</taxon>
        <taxon>Sphingobacteriia</taxon>
        <taxon>Sphingobacteriales</taxon>
        <taxon>Sphingobacteriaceae</taxon>
        <taxon>Pedobacter</taxon>
    </lineage>
</organism>
<comment type="caution">
    <text evidence="2">The sequence shown here is derived from an EMBL/GenBank/DDBJ whole genome shotgun (WGS) entry which is preliminary data.</text>
</comment>
<dbReference type="EMBL" id="SJSL01000008">
    <property type="protein sequence ID" value="TCC98021.1"/>
    <property type="molecule type" value="Genomic_DNA"/>
</dbReference>
<evidence type="ECO:0000313" key="2">
    <source>
        <dbReference type="EMBL" id="TCC98021.1"/>
    </source>
</evidence>
<sequence>MRFEISTKIDYEALVPSTLLLSVQPFKSLNQNIIQEAFTSEPELKMNELYSIAGEKRFKTIDIPNPGYISLAYKAVIENQVKVIPAQQLDDVTISRMTASALSYLNPSRYCQSDKLYKFAYNKFGKIEHAFQKVMAIREWIYNNVEYSSGYTTPQTSAFDTITEQTGVCRDFAHLGIALCRALTIPARYFTGYAYQLNPQDFHACFEAYLGGYWIIIDATKLVPVNGLIKIATGVDATDTALASIFGNLQFRNMEINTTLLSAKLDYLDYDSTTEGYCYNF</sequence>
<proteinExistence type="predicted"/>
<dbReference type="Proteomes" id="UP000293347">
    <property type="component" value="Unassembled WGS sequence"/>
</dbReference>
<evidence type="ECO:0000259" key="1">
    <source>
        <dbReference type="SMART" id="SM00460"/>
    </source>
</evidence>
<name>A0A4R0NCG4_9SPHI</name>
<dbReference type="RefSeq" id="WP_131597738.1">
    <property type="nucleotide sequence ID" value="NZ_SJSL01000008.1"/>
</dbReference>
<dbReference type="OrthoDB" id="9804872at2"/>
<protein>
    <submittedName>
        <fullName evidence="2">Transglutaminase family protein</fullName>
    </submittedName>
</protein>
<dbReference type="Gene3D" id="3.10.620.30">
    <property type="match status" value="1"/>
</dbReference>
<dbReference type="Pfam" id="PF21295">
    <property type="entry name" value="Bact_transglu_N_2"/>
    <property type="match status" value="1"/>
</dbReference>
<dbReference type="SMART" id="SM00460">
    <property type="entry name" value="TGc"/>
    <property type="match status" value="1"/>
</dbReference>
<reference evidence="2 3" key="1">
    <citation type="submission" date="2019-02" db="EMBL/GenBank/DDBJ databases">
        <title>Pedobacter sp. RP-1-14 sp. nov., isolated from Arctic soil.</title>
        <authorList>
            <person name="Dahal R.H."/>
        </authorList>
    </citation>
    <scope>NUCLEOTIDE SEQUENCE [LARGE SCALE GENOMIC DNA]</scope>
    <source>
        <strain evidence="2 3">RP-1-14</strain>
    </source>
</reference>
<evidence type="ECO:0000313" key="3">
    <source>
        <dbReference type="Proteomes" id="UP000293347"/>
    </source>
</evidence>
<dbReference type="PANTHER" id="PTHR33490">
    <property type="entry name" value="BLR5614 PROTEIN-RELATED"/>
    <property type="match status" value="1"/>
</dbReference>
<dbReference type="SUPFAM" id="SSF54001">
    <property type="entry name" value="Cysteine proteinases"/>
    <property type="match status" value="1"/>
</dbReference>
<dbReference type="Gene3D" id="2.60.40.2250">
    <property type="match status" value="1"/>
</dbReference>
<accession>A0A4R0NCG4</accession>
<dbReference type="AlphaFoldDB" id="A0A4R0NCG4"/>